<accession>A0ABS2WPI4</accession>
<dbReference type="PANTHER" id="PTHR43063:SF1">
    <property type="entry name" value="4FE-4S CLUSTER CONTAINING PARA FAMILY ATPASE PROTEIN"/>
    <property type="match status" value="1"/>
</dbReference>
<reference evidence="5" key="2">
    <citation type="submission" date="2021-02" db="EMBL/GenBank/DDBJ databases">
        <authorList>
            <person name="Merkel A.Y."/>
        </authorList>
    </citation>
    <scope>NUCLEOTIDE SEQUENCE</scope>
    <source>
        <strain evidence="5">T05b</strain>
    </source>
</reference>
<sequence length="285" mass="30310">MQSKTIAIGSGKGGTGKTTISTNLAHFLAGKNYHVVLADADVEEPNVSLFLRPDSLHVKVAIKQRPVWDEEVCVLCGACAGHCHFNAIIALPSEILVFPQLCHSCYACSELCPVGALPMAKERIGEIATGLCEGVVVVEGRLDVGQEMATPLIAQTLDAAKAHTKEILLCDAPPGTSCSFVQTVRQSDYVVLVSEPTAFGLNDLTLAVKTVRALNKPFGVVINRVGMGDSAVEMYCEHEGIEIIGRFFHDKGVARCCALGVLAAQEVPHFKASLEVLAHHLGVLA</sequence>
<dbReference type="Gene3D" id="3.30.70.20">
    <property type="match status" value="1"/>
</dbReference>
<evidence type="ECO:0000256" key="3">
    <source>
        <dbReference type="ARBA" id="ARBA00023014"/>
    </source>
</evidence>
<reference evidence="5" key="1">
    <citation type="submission" date="2021-02" db="EMBL/GenBank/DDBJ databases">
        <title>Sulfurospirillum tamanensis sp. nov.</title>
        <authorList>
            <person name="Frolova A."/>
            <person name="Merkel A."/>
            <person name="Slobodkin A."/>
        </authorList>
    </citation>
    <scope>NUCLEOTIDE SEQUENCE</scope>
    <source>
        <strain evidence="5">T05b</strain>
    </source>
</reference>
<dbReference type="PROSITE" id="PS51379">
    <property type="entry name" value="4FE4S_FER_2"/>
    <property type="match status" value="2"/>
</dbReference>
<name>A0ABS2WPI4_9BACT</name>
<dbReference type="PANTHER" id="PTHR43063">
    <property type="entry name" value="4FE-4S CLUSTER CONTAINING PARA FAMILY ATPASE PROTEIN"/>
    <property type="match status" value="1"/>
</dbReference>
<dbReference type="RefSeq" id="WP_205457990.1">
    <property type="nucleotide sequence ID" value="NZ_JAFHKK010000003.1"/>
</dbReference>
<dbReference type="Pfam" id="PF00037">
    <property type="entry name" value="Fer4"/>
    <property type="match status" value="2"/>
</dbReference>
<dbReference type="PROSITE" id="PS00198">
    <property type="entry name" value="4FE4S_FER_1"/>
    <property type="match status" value="1"/>
</dbReference>
<dbReference type="InterPro" id="IPR002586">
    <property type="entry name" value="CobQ/CobB/MinD/ParA_Nub-bd_dom"/>
</dbReference>
<dbReference type="Pfam" id="PF01656">
    <property type="entry name" value="CbiA"/>
    <property type="match status" value="1"/>
</dbReference>
<dbReference type="Proteomes" id="UP000703590">
    <property type="component" value="Unassembled WGS sequence"/>
</dbReference>
<dbReference type="Gene3D" id="3.40.50.300">
    <property type="entry name" value="P-loop containing nucleotide triphosphate hydrolases"/>
    <property type="match status" value="1"/>
</dbReference>
<dbReference type="InterPro" id="IPR027417">
    <property type="entry name" value="P-loop_NTPase"/>
</dbReference>
<gene>
    <name evidence="5" type="ORF">JWV37_02045</name>
</gene>
<dbReference type="InterPro" id="IPR017900">
    <property type="entry name" value="4Fe4S_Fe_S_CS"/>
</dbReference>
<evidence type="ECO:0000259" key="4">
    <source>
        <dbReference type="PROSITE" id="PS51379"/>
    </source>
</evidence>
<proteinExistence type="predicted"/>
<evidence type="ECO:0000313" key="5">
    <source>
        <dbReference type="EMBL" id="MBN2963547.1"/>
    </source>
</evidence>
<organism evidence="5 6">
    <name type="scientific">Sulfurospirillum tamanense</name>
    <dbReference type="NCBI Taxonomy" id="2813362"/>
    <lineage>
        <taxon>Bacteria</taxon>
        <taxon>Pseudomonadati</taxon>
        <taxon>Campylobacterota</taxon>
        <taxon>Epsilonproteobacteria</taxon>
        <taxon>Campylobacterales</taxon>
        <taxon>Sulfurospirillaceae</taxon>
        <taxon>Sulfurospirillum</taxon>
    </lineage>
</organism>
<dbReference type="SUPFAM" id="SSF52540">
    <property type="entry name" value="P-loop containing nucleoside triphosphate hydrolases"/>
    <property type="match status" value="1"/>
</dbReference>
<evidence type="ECO:0000313" key="6">
    <source>
        <dbReference type="Proteomes" id="UP000703590"/>
    </source>
</evidence>
<feature type="domain" description="4Fe-4S ferredoxin-type" evidence="4">
    <location>
        <begin position="95"/>
        <end position="122"/>
    </location>
</feature>
<dbReference type="EMBL" id="JAFHKK010000003">
    <property type="protein sequence ID" value="MBN2963547.1"/>
    <property type="molecule type" value="Genomic_DNA"/>
</dbReference>
<keyword evidence="2" id="KW-0408">Iron</keyword>
<evidence type="ECO:0000256" key="1">
    <source>
        <dbReference type="ARBA" id="ARBA00022723"/>
    </source>
</evidence>
<comment type="caution">
    <text evidence="5">The sequence shown here is derived from an EMBL/GenBank/DDBJ whole genome shotgun (WGS) entry which is preliminary data.</text>
</comment>
<keyword evidence="1" id="KW-0479">Metal-binding</keyword>
<feature type="domain" description="4Fe-4S ferredoxin-type" evidence="4">
    <location>
        <begin position="64"/>
        <end position="94"/>
    </location>
</feature>
<keyword evidence="3" id="KW-0411">Iron-sulfur</keyword>
<protein>
    <submittedName>
        <fullName evidence="5">P-loop NTPase</fullName>
    </submittedName>
</protein>
<dbReference type="InterPro" id="IPR017896">
    <property type="entry name" value="4Fe4S_Fe-S-bd"/>
</dbReference>
<evidence type="ECO:0000256" key="2">
    <source>
        <dbReference type="ARBA" id="ARBA00023004"/>
    </source>
</evidence>
<keyword evidence="6" id="KW-1185">Reference proteome</keyword>